<keyword evidence="2" id="KW-1185">Reference proteome</keyword>
<proteinExistence type="predicted"/>
<name>A0ABQ7BIW7_BRACR</name>
<dbReference type="Proteomes" id="UP000266723">
    <property type="component" value="Unassembled WGS sequence"/>
</dbReference>
<evidence type="ECO:0000313" key="2">
    <source>
        <dbReference type="Proteomes" id="UP000266723"/>
    </source>
</evidence>
<accession>A0ABQ7BIW7</accession>
<protein>
    <submittedName>
        <fullName evidence="1">Uncharacterized protein</fullName>
    </submittedName>
</protein>
<evidence type="ECO:0000313" key="1">
    <source>
        <dbReference type="EMBL" id="KAF3532071.1"/>
    </source>
</evidence>
<sequence length="65" mass="6835">MENVGVYLRYVGEDKGVPPVGEEKGVPPVAATLAVDFTGENAIAFFVAVKEIGGEIDIDLRVTGN</sequence>
<dbReference type="EMBL" id="QGKV02001507">
    <property type="protein sequence ID" value="KAF3532071.1"/>
    <property type="molecule type" value="Genomic_DNA"/>
</dbReference>
<reference evidence="1 2" key="1">
    <citation type="journal article" date="2020" name="BMC Genomics">
        <title>Intraspecific diversification of the crop wild relative Brassica cretica Lam. using demographic model selection.</title>
        <authorList>
            <person name="Kioukis A."/>
            <person name="Michalopoulou V.A."/>
            <person name="Briers L."/>
            <person name="Pirintsos S."/>
            <person name="Studholme D.J."/>
            <person name="Pavlidis P."/>
            <person name="Sarris P.F."/>
        </authorList>
    </citation>
    <scope>NUCLEOTIDE SEQUENCE [LARGE SCALE GENOMIC DNA]</scope>
    <source>
        <strain evidence="2">cv. PFS-1207/04</strain>
    </source>
</reference>
<organism evidence="1 2">
    <name type="scientific">Brassica cretica</name>
    <name type="common">Mustard</name>
    <dbReference type="NCBI Taxonomy" id="69181"/>
    <lineage>
        <taxon>Eukaryota</taxon>
        <taxon>Viridiplantae</taxon>
        <taxon>Streptophyta</taxon>
        <taxon>Embryophyta</taxon>
        <taxon>Tracheophyta</taxon>
        <taxon>Spermatophyta</taxon>
        <taxon>Magnoliopsida</taxon>
        <taxon>eudicotyledons</taxon>
        <taxon>Gunneridae</taxon>
        <taxon>Pentapetalae</taxon>
        <taxon>rosids</taxon>
        <taxon>malvids</taxon>
        <taxon>Brassicales</taxon>
        <taxon>Brassicaceae</taxon>
        <taxon>Brassiceae</taxon>
        <taxon>Brassica</taxon>
    </lineage>
</organism>
<comment type="caution">
    <text evidence="1">The sequence shown here is derived from an EMBL/GenBank/DDBJ whole genome shotgun (WGS) entry which is preliminary data.</text>
</comment>
<gene>
    <name evidence="1" type="ORF">DY000_02037709</name>
</gene>